<keyword evidence="2" id="KW-0809">Transit peptide</keyword>
<dbReference type="Proteomes" id="UP001604336">
    <property type="component" value="Unassembled WGS sequence"/>
</dbReference>
<dbReference type="InterPro" id="IPR000206">
    <property type="entry name" value="Ribosomal_bL12"/>
</dbReference>
<comment type="similarity">
    <text evidence="1">Belongs to the bacterial ribosomal protein bL12 family.</text>
</comment>
<dbReference type="InterPro" id="IPR008932">
    <property type="entry name" value="Ribosomal_bL12_oligo"/>
</dbReference>
<dbReference type="Gene3D" id="1.20.5.710">
    <property type="entry name" value="Single helix bin"/>
    <property type="match status" value="1"/>
</dbReference>
<evidence type="ECO:0000256" key="2">
    <source>
        <dbReference type="ARBA" id="ARBA00022946"/>
    </source>
</evidence>
<dbReference type="GO" id="GO:0005840">
    <property type="term" value="C:ribosome"/>
    <property type="evidence" value="ECO:0007669"/>
    <property type="project" value="UniProtKB-KW"/>
</dbReference>
<dbReference type="PANTHER" id="PTHR45987:SF26">
    <property type="entry name" value="LARGE RIBOSOMAL SUBUNIT PROTEIN BL12CX-RELATED"/>
    <property type="match status" value="1"/>
</dbReference>
<protein>
    <submittedName>
        <fullName evidence="6">50S ribosomal protein L12-1</fullName>
    </submittedName>
</protein>
<evidence type="ECO:0000256" key="4">
    <source>
        <dbReference type="ARBA" id="ARBA00023274"/>
    </source>
</evidence>
<gene>
    <name evidence="6" type="ORF">Adt_05558</name>
</gene>
<dbReference type="AlphaFoldDB" id="A0ABD1V4P6"/>
<feature type="domain" description="Large ribosomal subunit protein bL12 oligomerization" evidence="5">
    <location>
        <begin position="67"/>
        <end position="110"/>
    </location>
</feature>
<dbReference type="GO" id="GO:1990904">
    <property type="term" value="C:ribonucleoprotein complex"/>
    <property type="evidence" value="ECO:0007669"/>
    <property type="project" value="UniProtKB-KW"/>
</dbReference>
<keyword evidence="4" id="KW-0687">Ribonucleoprotein</keyword>
<reference evidence="7" key="1">
    <citation type="submission" date="2024-07" db="EMBL/GenBank/DDBJ databases">
        <title>Two chromosome-level genome assemblies of Korean endemic species Abeliophyllum distichum and Forsythia ovata (Oleaceae).</title>
        <authorList>
            <person name="Jang H."/>
        </authorList>
    </citation>
    <scope>NUCLEOTIDE SEQUENCE [LARGE SCALE GENOMIC DNA]</scope>
</reference>
<dbReference type="Pfam" id="PF16320">
    <property type="entry name" value="Ribosomal_L12_N"/>
    <property type="match status" value="1"/>
</dbReference>
<organism evidence="6 7">
    <name type="scientific">Abeliophyllum distichum</name>
    <dbReference type="NCBI Taxonomy" id="126358"/>
    <lineage>
        <taxon>Eukaryota</taxon>
        <taxon>Viridiplantae</taxon>
        <taxon>Streptophyta</taxon>
        <taxon>Embryophyta</taxon>
        <taxon>Tracheophyta</taxon>
        <taxon>Spermatophyta</taxon>
        <taxon>Magnoliopsida</taxon>
        <taxon>eudicotyledons</taxon>
        <taxon>Gunneridae</taxon>
        <taxon>Pentapetalae</taxon>
        <taxon>asterids</taxon>
        <taxon>lamiids</taxon>
        <taxon>Lamiales</taxon>
        <taxon>Oleaceae</taxon>
        <taxon>Forsythieae</taxon>
        <taxon>Abeliophyllum</taxon>
    </lineage>
</organism>
<evidence type="ECO:0000313" key="6">
    <source>
        <dbReference type="EMBL" id="KAL2532207.1"/>
    </source>
</evidence>
<name>A0ABD1V4P6_9LAMI</name>
<dbReference type="PANTHER" id="PTHR45987">
    <property type="entry name" value="39S RIBOSOMAL PROTEIN L12"/>
    <property type="match status" value="1"/>
</dbReference>
<evidence type="ECO:0000256" key="3">
    <source>
        <dbReference type="ARBA" id="ARBA00022980"/>
    </source>
</evidence>
<keyword evidence="3 6" id="KW-0689">Ribosomal protein</keyword>
<proteinExistence type="inferred from homology"/>
<accession>A0ABD1V4P6</accession>
<evidence type="ECO:0000256" key="1">
    <source>
        <dbReference type="ARBA" id="ARBA00007197"/>
    </source>
</evidence>
<evidence type="ECO:0000313" key="7">
    <source>
        <dbReference type="Proteomes" id="UP001604336"/>
    </source>
</evidence>
<comment type="caution">
    <text evidence="6">The sequence shown here is derived from an EMBL/GenBank/DDBJ whole genome shotgun (WGS) entry which is preliminary data.</text>
</comment>
<dbReference type="InterPro" id="IPR036235">
    <property type="entry name" value="Ribosomal_bL12_oligo_N_sf"/>
</dbReference>
<evidence type="ECO:0000259" key="5">
    <source>
        <dbReference type="Pfam" id="PF16320"/>
    </source>
</evidence>
<sequence length="140" mass="14843">MASTLSSITLRPSTYHTPYAVYPSHPSVTFPKQSIEFPQKTNPKLLGHRASFLRPLAAVEAPEKVVELGDQISNLTLADAQKLVEYLQDKLGVSAASFAPVAVAAPGGAGVADAPCCGGGEDGVRRGYRGRAEQCENCHY</sequence>
<dbReference type="EMBL" id="JBFOLK010000002">
    <property type="protein sequence ID" value="KAL2532207.1"/>
    <property type="molecule type" value="Genomic_DNA"/>
</dbReference>
<dbReference type="SUPFAM" id="SSF48300">
    <property type="entry name" value="Ribosomal protein L7/12, oligomerisation (N-terminal) domain"/>
    <property type="match status" value="1"/>
</dbReference>
<keyword evidence="7" id="KW-1185">Reference proteome</keyword>